<keyword evidence="3" id="KW-0378">Hydrolase</keyword>
<evidence type="ECO:0000313" key="3">
    <source>
        <dbReference type="EMBL" id="VFK34962.1"/>
    </source>
</evidence>
<proteinExistence type="predicted"/>
<evidence type="ECO:0000313" key="2">
    <source>
        <dbReference type="EMBL" id="VFK21486.1"/>
    </source>
</evidence>
<dbReference type="Pfam" id="PF05016">
    <property type="entry name" value="ParE_toxin"/>
    <property type="match status" value="1"/>
</dbReference>
<evidence type="ECO:0000256" key="1">
    <source>
        <dbReference type="ARBA" id="ARBA00022649"/>
    </source>
</evidence>
<dbReference type="InterPro" id="IPR035093">
    <property type="entry name" value="RelE/ParE_toxin_dom_sf"/>
</dbReference>
<keyword evidence="3" id="KW-0255">Endonuclease</keyword>
<dbReference type="GO" id="GO:0004519">
    <property type="term" value="F:endonuclease activity"/>
    <property type="evidence" value="ECO:0007669"/>
    <property type="project" value="UniProtKB-KW"/>
</dbReference>
<protein>
    <submittedName>
        <fullName evidence="3">mRNA-degrading endonuclease RelE, toxin component of the RelBE toxin-antitoxin system</fullName>
    </submittedName>
</protein>
<dbReference type="SUPFAM" id="SSF143011">
    <property type="entry name" value="RelE-like"/>
    <property type="match status" value="1"/>
</dbReference>
<accession>A0A450Y0C7</accession>
<organism evidence="3">
    <name type="scientific">Candidatus Kentrum sp. LPFa</name>
    <dbReference type="NCBI Taxonomy" id="2126335"/>
    <lineage>
        <taxon>Bacteria</taxon>
        <taxon>Pseudomonadati</taxon>
        <taxon>Pseudomonadota</taxon>
        <taxon>Gammaproteobacteria</taxon>
        <taxon>Candidatus Kentrum</taxon>
    </lineage>
</organism>
<name>A0A450Y0C7_9GAMM</name>
<keyword evidence="3" id="KW-0540">Nuclease</keyword>
<sequence length="98" mass="11749">MIFEIEFTPESIEDLKLLKKHEQVEIIDHMETRLRYQPTTETRNRKRLRPNGVAEWELRMGRFRVFYNVDEKESVVIIAAVGFKIGNVLFIRDEKRAL</sequence>
<dbReference type="EMBL" id="CAADFP010000317">
    <property type="protein sequence ID" value="VFK34962.1"/>
    <property type="molecule type" value="Genomic_DNA"/>
</dbReference>
<dbReference type="EMBL" id="CAADFM010000305">
    <property type="protein sequence ID" value="VFK21486.1"/>
    <property type="molecule type" value="Genomic_DNA"/>
</dbReference>
<dbReference type="Gene3D" id="3.30.2310.20">
    <property type="entry name" value="RelE-like"/>
    <property type="match status" value="1"/>
</dbReference>
<dbReference type="AlphaFoldDB" id="A0A450Y0C7"/>
<reference evidence="3" key="1">
    <citation type="submission" date="2019-02" db="EMBL/GenBank/DDBJ databases">
        <authorList>
            <person name="Gruber-Vodicka R. H."/>
            <person name="Seah K. B. B."/>
        </authorList>
    </citation>
    <scope>NUCLEOTIDE SEQUENCE</scope>
    <source>
        <strain evidence="2">BECK_S312</strain>
        <strain evidence="3">BECK_S426</strain>
    </source>
</reference>
<keyword evidence="1" id="KW-1277">Toxin-antitoxin system</keyword>
<gene>
    <name evidence="2" type="ORF">BECKLPF1236A_GA0070988_103055</name>
    <name evidence="3" type="ORF">BECKLPF1236C_GA0070990_103175</name>
</gene>
<dbReference type="InterPro" id="IPR007712">
    <property type="entry name" value="RelE/ParE_toxin"/>
</dbReference>